<gene>
    <name evidence="1" type="ORF">JRJ22_19620</name>
</gene>
<reference evidence="1 2" key="1">
    <citation type="submission" date="2021-02" db="EMBL/GenBank/DDBJ databases">
        <title>Paenibacillus tianjinensis sp. nov.</title>
        <authorList>
            <person name="Liu H."/>
        </authorList>
    </citation>
    <scope>NUCLEOTIDE SEQUENCE [LARGE SCALE GENOMIC DNA]</scope>
    <source>
        <strain evidence="1 2">TB2019</strain>
    </source>
</reference>
<organism evidence="1 2">
    <name type="scientific">Paenibacillus tianjinensis</name>
    <dbReference type="NCBI Taxonomy" id="2810347"/>
    <lineage>
        <taxon>Bacteria</taxon>
        <taxon>Bacillati</taxon>
        <taxon>Bacillota</taxon>
        <taxon>Bacilli</taxon>
        <taxon>Bacillales</taxon>
        <taxon>Paenibacillaceae</taxon>
        <taxon>Paenibacillus</taxon>
    </lineage>
</organism>
<keyword evidence="2" id="KW-1185">Reference proteome</keyword>
<protein>
    <submittedName>
        <fullName evidence="1">Uncharacterized protein</fullName>
    </submittedName>
</protein>
<sequence>MEDEIEVVARLVQMETGKDYFDRYFRPAPVHTYVFETFDKQFFIWQLDHKYSLELVEDHVYHLKAHRGRRLLGGRGVAIKDVKILGEMNVDTK</sequence>
<evidence type="ECO:0000313" key="2">
    <source>
        <dbReference type="Proteomes" id="UP000663452"/>
    </source>
</evidence>
<dbReference type="EMBL" id="CP070969">
    <property type="protein sequence ID" value="QSF43475.1"/>
    <property type="molecule type" value="Genomic_DNA"/>
</dbReference>
<dbReference type="Proteomes" id="UP000663452">
    <property type="component" value="Chromosome"/>
</dbReference>
<accession>A0ABX7L5T9</accession>
<evidence type="ECO:0000313" key="1">
    <source>
        <dbReference type="EMBL" id="QSF43475.1"/>
    </source>
</evidence>
<name>A0ABX7L5T9_9BACL</name>
<proteinExistence type="predicted"/>
<dbReference type="RefSeq" id="WP_206101108.1">
    <property type="nucleotide sequence ID" value="NZ_CP070969.1"/>
</dbReference>